<keyword evidence="8" id="KW-1185">Reference proteome</keyword>
<evidence type="ECO:0000259" key="6">
    <source>
        <dbReference type="Pfam" id="PF13407"/>
    </source>
</evidence>
<dbReference type="AlphaFoldDB" id="A0A179T6N0"/>
<name>A0A179T6N0_9BACI</name>
<comment type="caution">
    <text evidence="7">The sequence shown here is derived from an EMBL/GenBank/DDBJ whole genome shotgun (WGS) entry which is preliminary data.</text>
</comment>
<dbReference type="OrthoDB" id="1957427at2"/>
<organism evidence="7 8">
    <name type="scientific">Metabacillus litoralis</name>
    <dbReference type="NCBI Taxonomy" id="152268"/>
    <lineage>
        <taxon>Bacteria</taxon>
        <taxon>Bacillati</taxon>
        <taxon>Bacillota</taxon>
        <taxon>Bacilli</taxon>
        <taxon>Bacillales</taxon>
        <taxon>Bacillaceae</taxon>
        <taxon>Metabacillus</taxon>
    </lineage>
</organism>
<sequence>MKKIFFKMMMILLISGLAIAGCSQSSSSQSGNESEKSDKNEVKLPDSGPLTINPEISSEQEILSKGPYGETAISAKDFQLTEEEIEKIKEGKYKAAIAMHYAGNDYSTAQINGLKAAFERMGIEVVAVTDGQFKSEKQVADIETIMAKSPDIIVSLPVDPVSTAPAFKKAADAGIKLVFMDSVPVGLEPSKDYVSVVASDNYGNGTAAGDILGEQLGGKGKVGIIYHDVDFFVNNQRREAVETTLKEKYPDIEIVTSSGITTPNDAEKVASAMLTRYNDLDGIFAIWDVPAEGVLAAARTAGKEDLTITTVDLGTNVALEIASGGNVKGLGSQLPFDQGVAEAILAGHSLLGKEVPPFVAVPGLAVTQENVLEAWKMAYRQEAPEVIQKAAKQ</sequence>
<evidence type="ECO:0000313" key="7">
    <source>
        <dbReference type="EMBL" id="OAS89030.1"/>
    </source>
</evidence>
<accession>A0A179T6N0</accession>
<feature type="domain" description="Periplasmic binding protein" evidence="6">
    <location>
        <begin position="96"/>
        <end position="341"/>
    </location>
</feature>
<dbReference type="Pfam" id="PF13407">
    <property type="entry name" value="Peripla_BP_4"/>
    <property type="match status" value="1"/>
</dbReference>
<dbReference type="InterPro" id="IPR028082">
    <property type="entry name" value="Peripla_BP_I"/>
</dbReference>
<evidence type="ECO:0000256" key="5">
    <source>
        <dbReference type="SAM" id="SignalP"/>
    </source>
</evidence>
<dbReference type="PROSITE" id="PS51257">
    <property type="entry name" value="PROKAR_LIPOPROTEIN"/>
    <property type="match status" value="1"/>
</dbReference>
<reference evidence="8" key="1">
    <citation type="submission" date="2016-04" db="EMBL/GenBank/DDBJ databases">
        <authorList>
            <person name="Lyu Z."/>
            <person name="Lyu W."/>
        </authorList>
    </citation>
    <scope>NUCLEOTIDE SEQUENCE [LARGE SCALE GENOMIC DNA]</scope>
    <source>
        <strain evidence="8">C44</strain>
    </source>
</reference>
<dbReference type="SUPFAM" id="SSF53822">
    <property type="entry name" value="Periplasmic binding protein-like I"/>
    <property type="match status" value="1"/>
</dbReference>
<dbReference type="STRING" id="152268.A6K24_00215"/>
<protein>
    <submittedName>
        <fullName evidence="7">Sugar ABC transporter substrate-binding protein</fullName>
    </submittedName>
</protein>
<dbReference type="PANTHER" id="PTHR46847">
    <property type="entry name" value="D-ALLOSE-BINDING PERIPLASMIC PROTEIN-RELATED"/>
    <property type="match status" value="1"/>
</dbReference>
<keyword evidence="3 5" id="KW-0732">Signal</keyword>
<feature type="region of interest" description="Disordered" evidence="4">
    <location>
        <begin position="24"/>
        <end position="53"/>
    </location>
</feature>
<dbReference type="RefSeq" id="WP_066323676.1">
    <property type="nucleotide sequence ID" value="NZ_LWSG01000001.1"/>
</dbReference>
<evidence type="ECO:0000313" key="8">
    <source>
        <dbReference type="Proteomes" id="UP000078534"/>
    </source>
</evidence>
<evidence type="ECO:0000256" key="2">
    <source>
        <dbReference type="ARBA" id="ARBA00007639"/>
    </source>
</evidence>
<dbReference type="Gene3D" id="3.40.50.2300">
    <property type="match status" value="2"/>
</dbReference>
<comment type="subcellular location">
    <subcellularLocation>
        <location evidence="1">Cell envelope</location>
    </subcellularLocation>
</comment>
<feature type="compositionally biased region" description="Basic and acidic residues" evidence="4">
    <location>
        <begin position="33"/>
        <end position="44"/>
    </location>
</feature>
<proteinExistence type="inferred from homology"/>
<dbReference type="PANTHER" id="PTHR46847:SF1">
    <property type="entry name" value="D-ALLOSE-BINDING PERIPLASMIC PROTEIN-RELATED"/>
    <property type="match status" value="1"/>
</dbReference>
<evidence type="ECO:0000256" key="3">
    <source>
        <dbReference type="ARBA" id="ARBA00022729"/>
    </source>
</evidence>
<evidence type="ECO:0000256" key="1">
    <source>
        <dbReference type="ARBA" id="ARBA00004196"/>
    </source>
</evidence>
<comment type="similarity">
    <text evidence="2">Belongs to the bacterial solute-binding protein 2 family.</text>
</comment>
<evidence type="ECO:0000256" key="4">
    <source>
        <dbReference type="SAM" id="MobiDB-lite"/>
    </source>
</evidence>
<dbReference type="EMBL" id="LWSG01000001">
    <property type="protein sequence ID" value="OAS89030.1"/>
    <property type="molecule type" value="Genomic_DNA"/>
</dbReference>
<feature type="signal peptide" evidence="5">
    <location>
        <begin position="1"/>
        <end position="20"/>
    </location>
</feature>
<dbReference type="Proteomes" id="UP000078534">
    <property type="component" value="Unassembled WGS sequence"/>
</dbReference>
<gene>
    <name evidence="7" type="ORF">A6K24_00215</name>
</gene>
<dbReference type="GO" id="GO:0030246">
    <property type="term" value="F:carbohydrate binding"/>
    <property type="evidence" value="ECO:0007669"/>
    <property type="project" value="UniProtKB-ARBA"/>
</dbReference>
<feature type="chain" id="PRO_5039429338" evidence="5">
    <location>
        <begin position="21"/>
        <end position="393"/>
    </location>
</feature>
<dbReference type="GO" id="GO:0030313">
    <property type="term" value="C:cell envelope"/>
    <property type="evidence" value="ECO:0007669"/>
    <property type="project" value="UniProtKB-SubCell"/>
</dbReference>
<dbReference type="InterPro" id="IPR025997">
    <property type="entry name" value="SBP_2_dom"/>
</dbReference>
<dbReference type="CDD" id="cd06316">
    <property type="entry name" value="PBP1_ABC_sugar_binding-like"/>
    <property type="match status" value="1"/>
</dbReference>